<sequence length="357" mass="40080">MASITKRPNGKYRARYRDPDGKEHARHFTRKIDAQQWIKEVDASILTGQYVDPKAGEIILAAYFRKWEERQVWAPATRKSAHNALKWCDFKDLPIKAIKKSHIESFVKSLHDKGLAVSTIKLNMRFMQMVLKSAVDDRLIPSNPTMGVKPPKAERSEEMVVPDVHEVGTLINMAERPLKLLVALCAFAGLRRGEAVAVQLGDFDFDAKTLNVQRQVRQADGGSEFESPKHGSSRVVYLPQQLLDLVADHVENWGVRGAEKWLFSTTPDGPGRGYLEPHWRALKVKAGLDDLRLHDLRHFYASGLIASRCDVVTVQRALGHSSATITLNTYSHLWKTAEDLTRGAAGGLMEEARIELA</sequence>
<feature type="domain" description="Tyr recombinase" evidence="5">
    <location>
        <begin position="157"/>
        <end position="345"/>
    </location>
</feature>
<accession>A0A7G9S3D4</accession>
<dbReference type="Proteomes" id="UP000515934">
    <property type="component" value="Chromosome"/>
</dbReference>
<dbReference type="Pfam" id="PF26003">
    <property type="entry name" value="Integrase_N_phage"/>
    <property type="match status" value="1"/>
</dbReference>
<comment type="similarity">
    <text evidence="1">Belongs to the 'phage' integrase family.</text>
</comment>
<organism evidence="6 7">
    <name type="scientific">Leucobacter denitrificans</name>
    <dbReference type="NCBI Taxonomy" id="683042"/>
    <lineage>
        <taxon>Bacteria</taxon>
        <taxon>Bacillati</taxon>
        <taxon>Actinomycetota</taxon>
        <taxon>Actinomycetes</taxon>
        <taxon>Micrococcales</taxon>
        <taxon>Microbacteriaceae</taxon>
        <taxon>Leucobacter</taxon>
    </lineage>
</organism>
<evidence type="ECO:0000256" key="1">
    <source>
        <dbReference type="ARBA" id="ARBA00008857"/>
    </source>
</evidence>
<feature type="region of interest" description="Disordered" evidence="4">
    <location>
        <begin position="1"/>
        <end position="22"/>
    </location>
</feature>
<evidence type="ECO:0000259" key="5">
    <source>
        <dbReference type="PROSITE" id="PS51898"/>
    </source>
</evidence>
<keyword evidence="2" id="KW-0238">DNA-binding</keyword>
<dbReference type="Pfam" id="PF13102">
    <property type="entry name" value="Phage_int_SAM_5"/>
    <property type="match status" value="1"/>
</dbReference>
<protein>
    <submittedName>
        <fullName evidence="6">Site-specific integrase</fullName>
    </submittedName>
</protein>
<dbReference type="KEGG" id="ldn:H9L06_08820"/>
<dbReference type="GO" id="GO:0015074">
    <property type="term" value="P:DNA integration"/>
    <property type="evidence" value="ECO:0007669"/>
    <property type="project" value="InterPro"/>
</dbReference>
<dbReference type="InterPro" id="IPR025269">
    <property type="entry name" value="SAM-like_dom"/>
</dbReference>
<name>A0A7G9S3D4_9MICO</name>
<evidence type="ECO:0000256" key="4">
    <source>
        <dbReference type="SAM" id="MobiDB-lite"/>
    </source>
</evidence>
<dbReference type="PROSITE" id="PS51898">
    <property type="entry name" value="TYR_RECOMBINASE"/>
    <property type="match status" value="1"/>
</dbReference>
<dbReference type="CDD" id="cd01189">
    <property type="entry name" value="INT_ICEBs1_C_like"/>
    <property type="match status" value="1"/>
</dbReference>
<keyword evidence="7" id="KW-1185">Reference proteome</keyword>
<gene>
    <name evidence="6" type="ORF">H9L06_08820</name>
</gene>
<dbReference type="PANTHER" id="PTHR30349:SF64">
    <property type="entry name" value="PROPHAGE INTEGRASE INTD-RELATED"/>
    <property type="match status" value="1"/>
</dbReference>
<evidence type="ECO:0000313" key="7">
    <source>
        <dbReference type="Proteomes" id="UP000515934"/>
    </source>
</evidence>
<dbReference type="Gene3D" id="1.10.443.10">
    <property type="entry name" value="Intergrase catalytic core"/>
    <property type="match status" value="1"/>
</dbReference>
<keyword evidence="3" id="KW-0233">DNA recombination</keyword>
<evidence type="ECO:0000256" key="2">
    <source>
        <dbReference type="ARBA" id="ARBA00023125"/>
    </source>
</evidence>
<dbReference type="InterPro" id="IPR011010">
    <property type="entry name" value="DNA_brk_join_enz"/>
</dbReference>
<dbReference type="SUPFAM" id="SSF56349">
    <property type="entry name" value="DNA breaking-rejoining enzymes"/>
    <property type="match status" value="1"/>
</dbReference>
<reference evidence="6 7" key="1">
    <citation type="submission" date="2020-08" db="EMBL/GenBank/DDBJ databases">
        <title>Genome sequence of Leucobacter denitrificans KACC 14055T.</title>
        <authorList>
            <person name="Hyun D.-W."/>
            <person name="Bae J.-W."/>
        </authorList>
    </citation>
    <scope>NUCLEOTIDE SEQUENCE [LARGE SCALE GENOMIC DNA]</scope>
    <source>
        <strain evidence="6 7">KACC 14055</strain>
    </source>
</reference>
<evidence type="ECO:0000256" key="3">
    <source>
        <dbReference type="ARBA" id="ARBA00023172"/>
    </source>
</evidence>
<proteinExistence type="inferred from homology"/>
<dbReference type="GO" id="GO:0006310">
    <property type="term" value="P:DNA recombination"/>
    <property type="evidence" value="ECO:0007669"/>
    <property type="project" value="UniProtKB-KW"/>
</dbReference>
<dbReference type="InterPro" id="IPR010998">
    <property type="entry name" value="Integrase_recombinase_N"/>
</dbReference>
<dbReference type="InterPro" id="IPR002104">
    <property type="entry name" value="Integrase_catalytic"/>
</dbReference>
<dbReference type="Pfam" id="PF00589">
    <property type="entry name" value="Phage_integrase"/>
    <property type="match status" value="1"/>
</dbReference>
<dbReference type="InterPro" id="IPR058717">
    <property type="entry name" value="Phage_L5_Integrase_N"/>
</dbReference>
<dbReference type="GO" id="GO:0003677">
    <property type="term" value="F:DNA binding"/>
    <property type="evidence" value="ECO:0007669"/>
    <property type="project" value="UniProtKB-KW"/>
</dbReference>
<dbReference type="EMBL" id="CP060716">
    <property type="protein sequence ID" value="QNN62359.1"/>
    <property type="molecule type" value="Genomic_DNA"/>
</dbReference>
<evidence type="ECO:0000313" key="6">
    <source>
        <dbReference type="EMBL" id="QNN62359.1"/>
    </source>
</evidence>
<dbReference type="InterPro" id="IPR050090">
    <property type="entry name" value="Tyrosine_recombinase_XerCD"/>
</dbReference>
<dbReference type="RefSeq" id="WP_187554829.1">
    <property type="nucleotide sequence ID" value="NZ_CP060716.1"/>
</dbReference>
<dbReference type="Gene3D" id="1.10.150.130">
    <property type="match status" value="1"/>
</dbReference>
<dbReference type="InterPro" id="IPR013762">
    <property type="entry name" value="Integrase-like_cat_sf"/>
</dbReference>
<dbReference type="PANTHER" id="PTHR30349">
    <property type="entry name" value="PHAGE INTEGRASE-RELATED"/>
    <property type="match status" value="1"/>
</dbReference>
<dbReference type="AlphaFoldDB" id="A0A7G9S3D4"/>